<dbReference type="InterPro" id="IPR017748">
    <property type="entry name" value="TagF"/>
</dbReference>
<dbReference type="RefSeq" id="WP_091681041.1">
    <property type="nucleotide sequence ID" value="NZ_FOSN01000006.1"/>
</dbReference>
<evidence type="ECO:0000313" key="1">
    <source>
        <dbReference type="EMBL" id="SFK33382.1"/>
    </source>
</evidence>
<dbReference type="NCBIfam" id="TIGR03373">
    <property type="entry name" value="VI_minor_4"/>
    <property type="match status" value="1"/>
</dbReference>
<dbReference type="STRING" id="1612308.SAMN05444581_10670"/>
<dbReference type="Pfam" id="PF09867">
    <property type="entry name" value="TagF_N"/>
    <property type="match status" value="1"/>
</dbReference>
<evidence type="ECO:0000313" key="2">
    <source>
        <dbReference type="Proteomes" id="UP000198755"/>
    </source>
</evidence>
<dbReference type="Proteomes" id="UP000198755">
    <property type="component" value="Unassembled WGS sequence"/>
</dbReference>
<gene>
    <name evidence="1" type="ORF">SAMN05444581_10670</name>
</gene>
<reference evidence="1 2" key="1">
    <citation type="submission" date="2016-10" db="EMBL/GenBank/DDBJ databases">
        <authorList>
            <person name="de Groot N.N."/>
        </authorList>
    </citation>
    <scope>NUCLEOTIDE SEQUENCE [LARGE SCALE GENOMIC DNA]</scope>
    <source>
        <strain evidence="1 2">NE2</strain>
    </source>
</reference>
<protein>
    <submittedName>
        <fullName evidence="1">Type VI secretion system protein ImpM</fullName>
    </submittedName>
</protein>
<dbReference type="Gene3D" id="3.40.1730.10">
    <property type="entry name" value="pa0076 domain"/>
    <property type="match status" value="1"/>
</dbReference>
<dbReference type="EMBL" id="FOSN01000006">
    <property type="protein sequence ID" value="SFK33382.1"/>
    <property type="molecule type" value="Genomic_DNA"/>
</dbReference>
<accession>A0A1I3YNJ0</accession>
<dbReference type="PIRSF" id="PIRSF029287">
    <property type="entry name" value="UCP029287"/>
    <property type="match status" value="1"/>
</dbReference>
<dbReference type="AlphaFoldDB" id="A0A1I3YNJ0"/>
<sequence>MVCGLFGKLAAKRDFVALSVPREFLRVWEPWIDEGMATGRKRFQPGEWEQAFLSAPIWRFWLGSSLCGDAFTGALMPSVDALGRLFPLTLTLKQGDGERFESPDVDSRDDWFERVEEFLLATLDPRTPFETTLSRLADLPSAPGDPETSAENHASAIFAALRREHRDLPVSAATFWWTMGGSNCAPLATLQRSMPPPRAFADMLTTGLAHPPRAEARLN</sequence>
<organism evidence="1 2">
    <name type="scientific">Methylocapsa palsarum</name>
    <dbReference type="NCBI Taxonomy" id="1612308"/>
    <lineage>
        <taxon>Bacteria</taxon>
        <taxon>Pseudomonadati</taxon>
        <taxon>Pseudomonadota</taxon>
        <taxon>Alphaproteobacteria</taxon>
        <taxon>Hyphomicrobiales</taxon>
        <taxon>Beijerinckiaceae</taxon>
        <taxon>Methylocapsa</taxon>
    </lineage>
</organism>
<name>A0A1I3YNJ0_9HYPH</name>
<dbReference type="InterPro" id="IPR038225">
    <property type="entry name" value="TagF_sf"/>
</dbReference>
<proteinExistence type="predicted"/>
<keyword evidence="2" id="KW-1185">Reference proteome</keyword>